<dbReference type="Pfam" id="PF02931">
    <property type="entry name" value="Neur_chan_LBD"/>
    <property type="match status" value="1"/>
</dbReference>
<dbReference type="InterPro" id="IPR006202">
    <property type="entry name" value="Neur_chan_lig-bd"/>
</dbReference>
<dbReference type="Proteomes" id="UP000887564">
    <property type="component" value="Unplaced"/>
</dbReference>
<keyword evidence="2" id="KW-1185">Reference proteome</keyword>
<feature type="domain" description="Neurotransmitter-gated ion-channel ligand-binding" evidence="1">
    <location>
        <begin position="15"/>
        <end position="65"/>
    </location>
</feature>
<dbReference type="GO" id="GO:0016020">
    <property type="term" value="C:membrane"/>
    <property type="evidence" value="ECO:0007669"/>
    <property type="project" value="InterPro"/>
</dbReference>
<dbReference type="InterPro" id="IPR036734">
    <property type="entry name" value="Neur_chan_lig-bd_sf"/>
</dbReference>
<accession>A0A914S490</accession>
<evidence type="ECO:0000313" key="2">
    <source>
        <dbReference type="Proteomes" id="UP000887564"/>
    </source>
</evidence>
<dbReference type="GO" id="GO:0005230">
    <property type="term" value="F:extracellular ligand-gated monoatomic ion channel activity"/>
    <property type="evidence" value="ECO:0007669"/>
    <property type="project" value="InterPro"/>
</dbReference>
<dbReference type="WBParaSite" id="PEQ_0001315201-mRNA-1">
    <property type="protein sequence ID" value="PEQ_0001315201-mRNA-1"/>
    <property type="gene ID" value="PEQ_0001315201"/>
</dbReference>
<dbReference type="Gene3D" id="2.70.170.10">
    <property type="entry name" value="Neurotransmitter-gated ion-channel ligand-binding domain"/>
    <property type="match status" value="1"/>
</dbReference>
<protein>
    <submittedName>
        <fullName evidence="3">Neurotransmitter-gated ion-channel ligand-binding domain-containing protein</fullName>
    </submittedName>
</protein>
<dbReference type="AlphaFoldDB" id="A0A914S490"/>
<evidence type="ECO:0000259" key="1">
    <source>
        <dbReference type="Pfam" id="PF02931"/>
    </source>
</evidence>
<name>A0A914S490_PAREQ</name>
<proteinExistence type="predicted"/>
<sequence length="70" mass="8281">MKIQIANRTYVEEQTELQRTIFSKYNKRKRPVKNSSEPLDVAIHVYLMHLSVNQIEQTVTLNGHIYMVSF</sequence>
<dbReference type="SUPFAM" id="SSF63712">
    <property type="entry name" value="Nicotinic receptor ligand binding domain-like"/>
    <property type="match status" value="1"/>
</dbReference>
<reference evidence="3" key="1">
    <citation type="submission" date="2022-11" db="UniProtKB">
        <authorList>
            <consortium name="WormBaseParasite"/>
        </authorList>
    </citation>
    <scope>IDENTIFICATION</scope>
</reference>
<evidence type="ECO:0000313" key="3">
    <source>
        <dbReference type="WBParaSite" id="PEQ_0001315201-mRNA-1"/>
    </source>
</evidence>
<organism evidence="2 3">
    <name type="scientific">Parascaris equorum</name>
    <name type="common">Equine roundworm</name>
    <dbReference type="NCBI Taxonomy" id="6256"/>
    <lineage>
        <taxon>Eukaryota</taxon>
        <taxon>Metazoa</taxon>
        <taxon>Ecdysozoa</taxon>
        <taxon>Nematoda</taxon>
        <taxon>Chromadorea</taxon>
        <taxon>Rhabditida</taxon>
        <taxon>Spirurina</taxon>
        <taxon>Ascaridomorpha</taxon>
        <taxon>Ascaridoidea</taxon>
        <taxon>Ascarididae</taxon>
        <taxon>Parascaris</taxon>
    </lineage>
</organism>